<dbReference type="PROSITE" id="PS50853">
    <property type="entry name" value="FN3"/>
    <property type="match status" value="2"/>
</dbReference>
<evidence type="ECO:0000256" key="2">
    <source>
        <dbReference type="SAM" id="MobiDB-lite"/>
    </source>
</evidence>
<dbReference type="Gene3D" id="2.60.40.1220">
    <property type="match status" value="2"/>
</dbReference>
<dbReference type="InterPro" id="IPR015914">
    <property type="entry name" value="PAPs_N"/>
</dbReference>
<name>A0ABS2RGJ8_9ACTN</name>
<dbReference type="Pfam" id="PF13205">
    <property type="entry name" value="Big_5"/>
    <property type="match status" value="2"/>
</dbReference>
<dbReference type="Gene3D" id="2.60.40.380">
    <property type="entry name" value="Purple acid phosphatase-like, N-terminal"/>
    <property type="match status" value="1"/>
</dbReference>
<feature type="region of interest" description="Disordered" evidence="2">
    <location>
        <begin position="1200"/>
        <end position="1224"/>
    </location>
</feature>
<dbReference type="Gene3D" id="3.40.50.880">
    <property type="match status" value="1"/>
</dbReference>
<dbReference type="SUPFAM" id="SSF49363">
    <property type="entry name" value="Purple acid phosphatase, N-terminal domain"/>
    <property type="match status" value="2"/>
</dbReference>
<dbReference type="RefSeq" id="WP_204916440.1">
    <property type="nucleotide sequence ID" value="NZ_BAAAQP010000011.1"/>
</dbReference>
<dbReference type="Pfam" id="PF16656">
    <property type="entry name" value="Pur_ac_phosph_N"/>
    <property type="match status" value="1"/>
</dbReference>
<dbReference type="InterPro" id="IPR032812">
    <property type="entry name" value="SbsA_Ig"/>
</dbReference>
<feature type="domain" description="Fibronectin type-III" evidence="3">
    <location>
        <begin position="1280"/>
        <end position="1369"/>
    </location>
</feature>
<protein>
    <submittedName>
        <fullName evidence="4">Methionine-rich copper-binding protein CopC</fullName>
    </submittedName>
</protein>
<dbReference type="EMBL" id="JAFBCF010000001">
    <property type="protein sequence ID" value="MBM7797808.1"/>
    <property type="molecule type" value="Genomic_DNA"/>
</dbReference>
<gene>
    <name evidence="4" type="ORF">JOE57_000729</name>
</gene>
<feature type="compositionally biased region" description="Polar residues" evidence="2">
    <location>
        <begin position="1200"/>
        <end position="1222"/>
    </location>
</feature>
<dbReference type="InterPro" id="IPR003961">
    <property type="entry name" value="FN3_dom"/>
</dbReference>
<organism evidence="4 5">
    <name type="scientific">Microlunatus panaciterrae</name>
    <dbReference type="NCBI Taxonomy" id="400768"/>
    <lineage>
        <taxon>Bacteria</taxon>
        <taxon>Bacillati</taxon>
        <taxon>Actinomycetota</taxon>
        <taxon>Actinomycetes</taxon>
        <taxon>Propionibacteriales</taxon>
        <taxon>Propionibacteriaceae</taxon>
        <taxon>Microlunatus</taxon>
    </lineage>
</organism>
<dbReference type="CDD" id="cd03143">
    <property type="entry name" value="A4_beta-galactosidase_middle_domain"/>
    <property type="match status" value="1"/>
</dbReference>
<dbReference type="InterPro" id="IPR014755">
    <property type="entry name" value="Cu-Rt/internalin_Ig-like"/>
</dbReference>
<dbReference type="InterPro" id="IPR029062">
    <property type="entry name" value="Class_I_gatase-like"/>
</dbReference>
<dbReference type="Pfam" id="PF13313">
    <property type="entry name" value="DUF4082"/>
    <property type="match status" value="2"/>
</dbReference>
<sequence length="1512" mass="156795">MSTQLRPTRLRPTVSGEHHHRRRLAGLLTLIIGFAFVVTVPAAPAAAATCPCTIWTASQTPTTPADSDTAAVEVGVKFRSSQDGFITGIRFYKGTGNTGTHVGSLWNLAGVRMATVTFSGETSTGWQQANFASPVAVTANTTYIASYYAPNGRYAGDNNYFASAVTNGPLTALQNGTDGGNGVYRYGVGGGFPTSSYQASNYWVDVVFDTGAADTTKPTVTDRQPAAGATGVSVGSSVSATFSEAVDPASISLTLTGPAGAVTGAKSYDSATRTVAFTPGSSLATSTTYTVNLSGAKDAAGNVMDPLSWTFSTAATSSGCPCSIWADTATPAVASTNDSSAVELGVKFRADRNGFVTGIRFFKGTGNTGTHVGSLWTSAGTRLAQVTFSGESSTGWQRATFTSPVSVSANTTYIASYYAPVGRYSSDNDYFASASTVRGPLTALRDGTDGGNGVYRYGASGFPNSTYRSSNYWVDVVFDTSSVDTTAPVVVAQSPAAGASGVPTTTSVTATFSEPVTAGSVAMELRGPGNVLVPAAVSYDSSTQTATLTPNSALAESTGYTATVSGAKDSSGNTMQALTWSFTTAAPPPPGPEQGPGGPVAVVTSGSNPYSKYLAEILRAEGLNEFATVDVGSLSAATLASYDVVVLGNVTVTAAQATVLSDWVNAGGNLIAMRPSNTLASLLGLTLTTGTTSNAYLKVDTSTAAGAGIVSDTIQFHGAADRYSLSGAQAIATLYSSATASTTFPAVTLRTVGTNGGQAAAFTFDLARSIVQTRQGNPAWAGTERDSQAPIRSDDLYFGTSTTSWVNLAKVAIPQADEQQRLLANLIQVMNRDKKPLPHFWYLPKNLKAVVLATGDDHGNGGTAGRFDQYEANSPTGCSVADWTCLRFSSYIFPGTPLSNTAAAGYNSRGFEVGVHVQNGCTNFTPASLANNYAQDLSSWAAAFPSLPRPVSNRFHCIVYSDWASQPKTELANGMRMDANYYYWPSSWINDRPGFMTGSGMPMRFTDTDGSMIDVYQAATQMTDESGQSYPFTPDTLLDNALGPLGYYGVFNANVHTDSATTFENDQLMASAMARGVPMISGRQLLTWTDGRNASSFGKIGWSANTLSFDVAVGAGANGLTGMLPTAGPGGTVLTGISRNGSPVTFTTSTVKGLEYASFPAAAGSYTASYAATGAPAITQAQALTVESGTLDEATVSWTTTEPTSSEVTYGTTPSTLSSTTKVGGATRKHAVRLPGLKRQTTYYYRVVAQDTSGNVRTYPATTLPPLSFTTPKSDVAKPVLTGPVVTPLPDGTAAVRWASNEKADSVVRFGRSTARLGDLRLSRDLVKDHAVVLTGLQPDHTYWFDVTSTDAAGNATVGKPLRFTTPAAGVAEQTAPAFRRGDTSGSATVTTDGFGSVTLSGAATASRQGTFVSGVLDARAMVDWDRATWQATTPAGSKLTVSVRTGSTAKVDGNWSAWRTLAGSGARVVGSSRYVQYRVEMSSPAGVAAPSMVGIGITHNGGPITAQGEGR</sequence>
<keyword evidence="5" id="KW-1185">Reference proteome</keyword>
<dbReference type="InterPro" id="IPR008963">
    <property type="entry name" value="Purple_acid_Pase-like_N"/>
</dbReference>
<dbReference type="SUPFAM" id="SSF52317">
    <property type="entry name" value="Class I glutamine amidotransferase-like"/>
    <property type="match status" value="1"/>
</dbReference>
<evidence type="ECO:0000313" key="5">
    <source>
        <dbReference type="Proteomes" id="UP000704762"/>
    </source>
</evidence>
<feature type="domain" description="Fibronectin type-III" evidence="3">
    <location>
        <begin position="1180"/>
        <end position="1274"/>
    </location>
</feature>
<dbReference type="Proteomes" id="UP000704762">
    <property type="component" value="Unassembled WGS sequence"/>
</dbReference>
<evidence type="ECO:0000313" key="4">
    <source>
        <dbReference type="EMBL" id="MBM7797808.1"/>
    </source>
</evidence>
<dbReference type="SMART" id="SM00060">
    <property type="entry name" value="FN3"/>
    <property type="match status" value="2"/>
</dbReference>
<proteinExistence type="predicted"/>
<accession>A0ABS2RGJ8</accession>
<evidence type="ECO:0000256" key="1">
    <source>
        <dbReference type="ARBA" id="ARBA00022729"/>
    </source>
</evidence>
<comment type="caution">
    <text evidence="4">The sequence shown here is derived from an EMBL/GenBank/DDBJ whole genome shotgun (WGS) entry which is preliminary data.</text>
</comment>
<reference evidence="4 5" key="1">
    <citation type="submission" date="2021-01" db="EMBL/GenBank/DDBJ databases">
        <title>Sequencing the genomes of 1000 actinobacteria strains.</title>
        <authorList>
            <person name="Klenk H.-P."/>
        </authorList>
    </citation>
    <scope>NUCLEOTIDE SEQUENCE [LARGE SCALE GENOMIC DNA]</scope>
    <source>
        <strain evidence="4 5">DSM 18662</strain>
    </source>
</reference>
<keyword evidence="1" id="KW-0732">Signal</keyword>
<evidence type="ECO:0000259" key="3">
    <source>
        <dbReference type="PROSITE" id="PS50853"/>
    </source>
</evidence>
<dbReference type="InterPro" id="IPR025141">
    <property type="entry name" value="DUF4082"/>
</dbReference>